<feature type="coiled-coil region" evidence="1">
    <location>
        <begin position="464"/>
        <end position="498"/>
    </location>
</feature>
<dbReference type="AlphaFoldDB" id="A0A846S344"/>
<sequence length="555" mass="60843">MKRMTMIGDIGWSRFYHLGDEAMTEFALDALRERANVEVTLIAGEPDCAAAMYGVDAISRIGFKRDRPPNAARLQAILDHAQSDGLRGGLAADDPAIGVIEAVRDSDAVLIAGGGNLNSMFAHHIFERAALAKIARIFGKPYALTSQTLGPLIYDEDRDIVHDLLAEAEFVGTRESYTTRLAGELGAGDATVRRQVDDAFSLTAGDSDREAVADLADGPFVVASFAEKASSPMISDPDYRQRVIEIVRRIAEETGLRVLLVPHGGAFSPASPTRDQLTDAQIAAAADDESVQATRMLTARQLVALTERAEFVIGTRYHAGIFSGAAAVPFISLAPNLYSSIRMRGAAENVGMRDFVLPLDSIDDIVDTAAGVARNRDSLQATLRERSDARRHEHRKWWDFLVETTLGREEATASEGHPASAEAPGFFPADEVPNDYVANVELVRERLNAVQDYGLVMAVKDRRAALARTEVNRLKAKLKRAEGRIERADATIRRAESQQELRERKPAVRAIRRVQKLGIRVRGAARYAPRLGGRWPAEAEEQTLNGERQSRNRAR</sequence>
<dbReference type="EMBL" id="JAATJN010000001">
    <property type="protein sequence ID" value="NJC56561.1"/>
    <property type="molecule type" value="Genomic_DNA"/>
</dbReference>
<keyword evidence="4" id="KW-0808">Transferase</keyword>
<dbReference type="RefSeq" id="WP_167950421.1">
    <property type="nucleotide sequence ID" value="NZ_BAAAPQ010000025.1"/>
</dbReference>
<feature type="domain" description="Polysaccharide pyruvyl transferase" evidence="3">
    <location>
        <begin position="18"/>
        <end position="335"/>
    </location>
</feature>
<evidence type="ECO:0000313" key="4">
    <source>
        <dbReference type="EMBL" id="NJC56561.1"/>
    </source>
</evidence>
<evidence type="ECO:0000256" key="1">
    <source>
        <dbReference type="SAM" id="Coils"/>
    </source>
</evidence>
<dbReference type="InterPro" id="IPR007345">
    <property type="entry name" value="Polysacch_pyruvyl_Trfase"/>
</dbReference>
<organism evidence="4 5">
    <name type="scientific">Brevibacterium marinum</name>
    <dbReference type="NCBI Taxonomy" id="418643"/>
    <lineage>
        <taxon>Bacteria</taxon>
        <taxon>Bacillati</taxon>
        <taxon>Actinomycetota</taxon>
        <taxon>Actinomycetes</taxon>
        <taxon>Micrococcales</taxon>
        <taxon>Brevibacteriaceae</taxon>
        <taxon>Brevibacterium</taxon>
    </lineage>
</organism>
<keyword evidence="1" id="KW-0175">Coiled coil</keyword>
<reference evidence="4 5" key="1">
    <citation type="submission" date="2020-03" db="EMBL/GenBank/DDBJ databases">
        <title>Sequencing the genomes of 1000 actinobacteria strains.</title>
        <authorList>
            <person name="Klenk H.-P."/>
        </authorList>
    </citation>
    <scope>NUCLEOTIDE SEQUENCE [LARGE SCALE GENOMIC DNA]</scope>
    <source>
        <strain evidence="4 5">DSM 18964</strain>
    </source>
</reference>
<evidence type="ECO:0000259" key="3">
    <source>
        <dbReference type="Pfam" id="PF04230"/>
    </source>
</evidence>
<dbReference type="PANTHER" id="PTHR36836:SF1">
    <property type="entry name" value="COLANIC ACID BIOSYNTHESIS PROTEIN WCAK"/>
    <property type="match status" value="1"/>
</dbReference>
<dbReference type="Proteomes" id="UP000576792">
    <property type="component" value="Unassembled WGS sequence"/>
</dbReference>
<name>A0A846S344_9MICO</name>
<proteinExistence type="predicted"/>
<dbReference type="GO" id="GO:0016740">
    <property type="term" value="F:transferase activity"/>
    <property type="evidence" value="ECO:0007669"/>
    <property type="project" value="UniProtKB-KW"/>
</dbReference>
<gene>
    <name evidence="4" type="ORF">BKA07_001596</name>
</gene>
<accession>A0A846S344</accession>
<dbReference type="Pfam" id="PF04230">
    <property type="entry name" value="PS_pyruv_trans"/>
    <property type="match status" value="1"/>
</dbReference>
<evidence type="ECO:0000313" key="5">
    <source>
        <dbReference type="Proteomes" id="UP000576792"/>
    </source>
</evidence>
<keyword evidence="5" id="KW-1185">Reference proteome</keyword>
<dbReference type="PANTHER" id="PTHR36836">
    <property type="entry name" value="COLANIC ACID BIOSYNTHESIS PROTEIN WCAK"/>
    <property type="match status" value="1"/>
</dbReference>
<comment type="caution">
    <text evidence="4">The sequence shown here is derived from an EMBL/GenBank/DDBJ whole genome shotgun (WGS) entry which is preliminary data.</text>
</comment>
<evidence type="ECO:0000256" key="2">
    <source>
        <dbReference type="SAM" id="MobiDB-lite"/>
    </source>
</evidence>
<protein>
    <submittedName>
        <fullName evidence="4">Polysaccharide pyruvyl transferase WcaK-like protein</fullName>
    </submittedName>
</protein>
<feature type="region of interest" description="Disordered" evidence="2">
    <location>
        <begin position="535"/>
        <end position="555"/>
    </location>
</feature>